<gene>
    <name evidence="2" type="ORF">DU428_02065</name>
</gene>
<accession>A0A368P8R5</accession>
<dbReference type="AlphaFoldDB" id="A0A368P8R5"/>
<organism evidence="2 3">
    <name type="scientific">Oceanihabitans sediminis</name>
    <dbReference type="NCBI Taxonomy" id="1812012"/>
    <lineage>
        <taxon>Bacteria</taxon>
        <taxon>Pseudomonadati</taxon>
        <taxon>Bacteroidota</taxon>
        <taxon>Flavobacteriia</taxon>
        <taxon>Flavobacteriales</taxon>
        <taxon>Flavobacteriaceae</taxon>
        <taxon>Oceanihabitans</taxon>
    </lineage>
</organism>
<reference evidence="2 3" key="1">
    <citation type="submission" date="2018-07" db="EMBL/GenBank/DDBJ databases">
        <title>Oceanihabitans testaceum sp. nov., isolated from marine sediment.</title>
        <authorList>
            <person name="Li C.-M."/>
        </authorList>
    </citation>
    <scope>NUCLEOTIDE SEQUENCE [LARGE SCALE GENOMIC DNA]</scope>
    <source>
        <strain evidence="2 3">S9-10</strain>
    </source>
</reference>
<dbReference type="Gene3D" id="1.25.40.10">
    <property type="entry name" value="Tetratricopeptide repeat domain"/>
    <property type="match status" value="1"/>
</dbReference>
<dbReference type="SUPFAM" id="SSF48452">
    <property type="entry name" value="TPR-like"/>
    <property type="match status" value="1"/>
</dbReference>
<dbReference type="Proteomes" id="UP000252249">
    <property type="component" value="Unassembled WGS sequence"/>
</dbReference>
<feature type="chain" id="PRO_5016875669" description="Tetratricopeptide repeat protein" evidence="1">
    <location>
        <begin position="19"/>
        <end position="234"/>
    </location>
</feature>
<evidence type="ECO:0000313" key="2">
    <source>
        <dbReference type="EMBL" id="RCU58189.1"/>
    </source>
</evidence>
<dbReference type="EMBL" id="QPIG01000001">
    <property type="protein sequence ID" value="RCU58189.1"/>
    <property type="molecule type" value="Genomic_DNA"/>
</dbReference>
<proteinExistence type="predicted"/>
<comment type="caution">
    <text evidence="2">The sequence shown here is derived from an EMBL/GenBank/DDBJ whole genome shotgun (WGS) entry which is preliminary data.</text>
</comment>
<dbReference type="OrthoDB" id="1431564at2"/>
<dbReference type="RefSeq" id="WP_072348110.1">
    <property type="nucleotide sequence ID" value="NZ_JAWVXR010000001.1"/>
</dbReference>
<evidence type="ECO:0000313" key="3">
    <source>
        <dbReference type="Proteomes" id="UP000252249"/>
    </source>
</evidence>
<name>A0A368P8R5_9FLAO</name>
<evidence type="ECO:0008006" key="4">
    <source>
        <dbReference type="Google" id="ProtNLM"/>
    </source>
</evidence>
<keyword evidence="1" id="KW-0732">Signal</keyword>
<keyword evidence="3" id="KW-1185">Reference proteome</keyword>
<protein>
    <recommendedName>
        <fullName evidence="4">Tetratricopeptide repeat protein</fullName>
    </recommendedName>
</protein>
<sequence length="234" mass="26771">MKKFLLLACITLSFSLHAQNNQELLKHYEAYYNQMKVQGDVQGMINGLTHLNVLAPEAAKQDTLAFLYMNEGKFMQALNTIGADLYATDSNLAVEIKAVSLKSLKQPKLAAKQFEELFKRTQNARFAYELAEIYLQTQNLEDAAKHVSFGLLHVREDMKRVYYETQQPYQVPLKAGFLYLKGLITFNENKEENIDRAISYLEQALTVAPNFNLAYVSRTALLSQKEQPEEETKD</sequence>
<evidence type="ECO:0000256" key="1">
    <source>
        <dbReference type="SAM" id="SignalP"/>
    </source>
</evidence>
<feature type="signal peptide" evidence="1">
    <location>
        <begin position="1"/>
        <end position="18"/>
    </location>
</feature>
<dbReference type="InterPro" id="IPR011990">
    <property type="entry name" value="TPR-like_helical_dom_sf"/>
</dbReference>